<accession>A0A2N6T838</accession>
<dbReference type="AlphaFoldDB" id="A0A2N6T838"/>
<sequence length="88" mass="9345">MRLGKESTTDFPLQVDGVSSVPLRMGRTSRLASVAQRIAMFAVQGACSWIGCTTGAITRTGMAPLTKSSWILTRKQAGQGFVGALVTR</sequence>
<organism evidence="1 2">
    <name type="scientific">Corynebacterium tuscaniense</name>
    <dbReference type="NCBI Taxonomy" id="302449"/>
    <lineage>
        <taxon>Bacteria</taxon>
        <taxon>Bacillati</taxon>
        <taxon>Actinomycetota</taxon>
        <taxon>Actinomycetes</taxon>
        <taxon>Mycobacteriales</taxon>
        <taxon>Corynebacteriaceae</taxon>
        <taxon>Corynebacterium</taxon>
    </lineage>
</organism>
<protein>
    <submittedName>
        <fullName evidence="1">Uncharacterized protein</fullName>
    </submittedName>
</protein>
<evidence type="ECO:0000313" key="2">
    <source>
        <dbReference type="Proteomes" id="UP000235836"/>
    </source>
</evidence>
<proteinExistence type="predicted"/>
<dbReference type="Proteomes" id="UP000235836">
    <property type="component" value="Unassembled WGS sequence"/>
</dbReference>
<keyword evidence="2" id="KW-1185">Reference proteome</keyword>
<gene>
    <name evidence="1" type="ORF">CJ203_01035</name>
</gene>
<comment type="caution">
    <text evidence="1">The sequence shown here is derived from an EMBL/GenBank/DDBJ whole genome shotgun (WGS) entry which is preliminary data.</text>
</comment>
<reference evidence="1 2" key="1">
    <citation type="submission" date="2017-09" db="EMBL/GenBank/DDBJ databases">
        <title>Bacterial strain isolated from the female urinary microbiota.</title>
        <authorList>
            <person name="Thomas-White K."/>
            <person name="Kumar N."/>
            <person name="Forster S."/>
            <person name="Putonti C."/>
            <person name="Lawley T."/>
            <person name="Wolfe A.J."/>
        </authorList>
    </citation>
    <scope>NUCLEOTIDE SEQUENCE [LARGE SCALE GENOMIC DNA]</scope>
    <source>
        <strain evidence="1 2">UMB0792</strain>
    </source>
</reference>
<evidence type="ECO:0000313" key="1">
    <source>
        <dbReference type="EMBL" id="PMC65483.1"/>
    </source>
</evidence>
<name>A0A2N6T838_9CORY</name>
<dbReference type="EMBL" id="PNHG01000001">
    <property type="protein sequence ID" value="PMC65483.1"/>
    <property type="molecule type" value="Genomic_DNA"/>
</dbReference>